<proteinExistence type="predicted"/>
<dbReference type="EMBL" id="JAVRJZ010000008">
    <property type="protein sequence ID" value="KAK2719536.1"/>
    <property type="molecule type" value="Genomic_DNA"/>
</dbReference>
<evidence type="ECO:0000259" key="1">
    <source>
        <dbReference type="PROSITE" id="PS50878"/>
    </source>
</evidence>
<reference evidence="2" key="1">
    <citation type="submission" date="2023-07" db="EMBL/GenBank/DDBJ databases">
        <title>Chromosome-level genome assembly of Artemia franciscana.</title>
        <authorList>
            <person name="Jo E."/>
        </authorList>
    </citation>
    <scope>NUCLEOTIDE SEQUENCE</scope>
    <source>
        <tissue evidence="2">Whole body</tissue>
    </source>
</reference>
<organism evidence="2 3">
    <name type="scientific">Artemia franciscana</name>
    <name type="common">Brine shrimp</name>
    <name type="synonym">Artemia sanfranciscana</name>
    <dbReference type="NCBI Taxonomy" id="6661"/>
    <lineage>
        <taxon>Eukaryota</taxon>
        <taxon>Metazoa</taxon>
        <taxon>Ecdysozoa</taxon>
        <taxon>Arthropoda</taxon>
        <taxon>Crustacea</taxon>
        <taxon>Branchiopoda</taxon>
        <taxon>Anostraca</taxon>
        <taxon>Artemiidae</taxon>
        <taxon>Artemia</taxon>
    </lineage>
</organism>
<dbReference type="InterPro" id="IPR000477">
    <property type="entry name" value="RT_dom"/>
</dbReference>
<sequence length="90" mass="9957">MKNALKEDDGIAFSTQETIADIEYADDGTLLVDSAQNRLNIIERVAKMASETGLTISNPKTKHLSTKENTSIYSSGESIERVDEFKYLGQ</sequence>
<dbReference type="EMBL" id="JAVRJZ010000008">
    <property type="protein sequence ID" value="KAK2719537.1"/>
    <property type="molecule type" value="Genomic_DNA"/>
</dbReference>
<evidence type="ECO:0000313" key="3">
    <source>
        <dbReference type="Proteomes" id="UP001187531"/>
    </source>
</evidence>
<dbReference type="AlphaFoldDB" id="A0AA88IES6"/>
<name>A0AA88IES6_ARTSF</name>
<evidence type="ECO:0000313" key="2">
    <source>
        <dbReference type="EMBL" id="KAK2719537.1"/>
    </source>
</evidence>
<protein>
    <recommendedName>
        <fullName evidence="1">Reverse transcriptase domain-containing protein</fullName>
    </recommendedName>
</protein>
<feature type="domain" description="Reverse transcriptase" evidence="1">
    <location>
        <begin position="1"/>
        <end position="90"/>
    </location>
</feature>
<accession>A0AA88IES6</accession>
<dbReference type="PROSITE" id="PS50878">
    <property type="entry name" value="RT_POL"/>
    <property type="match status" value="1"/>
</dbReference>
<comment type="caution">
    <text evidence="2">The sequence shown here is derived from an EMBL/GenBank/DDBJ whole genome shotgun (WGS) entry which is preliminary data.</text>
</comment>
<gene>
    <name evidence="2" type="ORF">QYM36_005125</name>
</gene>
<dbReference type="Proteomes" id="UP001187531">
    <property type="component" value="Unassembled WGS sequence"/>
</dbReference>
<keyword evidence="3" id="KW-1185">Reference proteome</keyword>